<accession>A0ACC1CPK4</accession>
<evidence type="ECO:0000313" key="2">
    <source>
        <dbReference type="Proteomes" id="UP000824533"/>
    </source>
</evidence>
<dbReference type="Proteomes" id="UP000824533">
    <property type="component" value="Linkage Group LG20"/>
</dbReference>
<organism evidence="1 2">
    <name type="scientific">Dendrolimus kikuchii</name>
    <dbReference type="NCBI Taxonomy" id="765133"/>
    <lineage>
        <taxon>Eukaryota</taxon>
        <taxon>Metazoa</taxon>
        <taxon>Ecdysozoa</taxon>
        <taxon>Arthropoda</taxon>
        <taxon>Hexapoda</taxon>
        <taxon>Insecta</taxon>
        <taxon>Pterygota</taxon>
        <taxon>Neoptera</taxon>
        <taxon>Endopterygota</taxon>
        <taxon>Lepidoptera</taxon>
        <taxon>Glossata</taxon>
        <taxon>Ditrysia</taxon>
        <taxon>Bombycoidea</taxon>
        <taxon>Lasiocampidae</taxon>
        <taxon>Dendrolimus</taxon>
    </lineage>
</organism>
<gene>
    <name evidence="1" type="ORF">K1T71_011510</name>
</gene>
<protein>
    <submittedName>
        <fullName evidence="1">Uncharacterized protein</fullName>
    </submittedName>
</protein>
<keyword evidence="2" id="KW-1185">Reference proteome</keyword>
<proteinExistence type="predicted"/>
<reference evidence="1 2" key="1">
    <citation type="journal article" date="2021" name="Front. Genet.">
        <title>Chromosome-Level Genome Assembly Reveals Significant Gene Expansion in the Toll and IMD Signaling Pathways of Dendrolimus kikuchii.</title>
        <authorList>
            <person name="Zhou J."/>
            <person name="Wu P."/>
            <person name="Xiong Z."/>
            <person name="Liu N."/>
            <person name="Zhao N."/>
            <person name="Ji M."/>
            <person name="Qiu Y."/>
            <person name="Yang B."/>
        </authorList>
    </citation>
    <scope>NUCLEOTIDE SEQUENCE [LARGE SCALE GENOMIC DNA]</scope>
    <source>
        <strain evidence="1">Ann1</strain>
    </source>
</reference>
<name>A0ACC1CPK4_9NEOP</name>
<comment type="caution">
    <text evidence="1">The sequence shown here is derived from an EMBL/GenBank/DDBJ whole genome shotgun (WGS) entry which is preliminary data.</text>
</comment>
<dbReference type="EMBL" id="CM034406">
    <property type="protein sequence ID" value="KAJ0173334.1"/>
    <property type="molecule type" value="Genomic_DNA"/>
</dbReference>
<evidence type="ECO:0000313" key="1">
    <source>
        <dbReference type="EMBL" id="KAJ0173334.1"/>
    </source>
</evidence>
<sequence length="1116" mass="125496">MEESKSKESLSCAGCLNVIGNDDYVSALNQDWHKDCFRCSVCDALLSTWYFERGGLLFCQADYWARYGESCQQCAQVMTGPVMAAGEHRFHPECFACCACGAHIEDGESYALVDRSSLYCGACYTCGGVQARSCAHEIRVVDVPPAAVRLAHNDKGQLAVVEIDSSCGLLTLHIGDRILEINGTPVKNRPLDEIERVISRPDAIIQLTIERNPETISSNSPQSIKQVQMCNIHQELDTDKTKHDKSVETKPQREGKELDGRKERLFKRKGEDGGKTRVMRRRQTPTSPLLGDKERSSSMSKLLDVTDGEEPCGVLCDLSRARSFRADPANSGNKVFLACDLLQGELLGSGFFGEVYKVTHRETNEVMVLKQLYRVDEDAEKNFLKEVAVLRSLKHPNVLRFMGVLYKDKRLHLITEYVAGGTLHQLIQDTTVPLSWVNRAKLARDVAAGVGYLHRMNVIHRDLNSHNCLVREDKTVIVADFGLARIVQRTASSTLERPRNNHSTLRRKRYTVVGNPYWMAPEMMNGNVYDEKVDVFSFGIILCEIIGRVSADPDFLPRRSDFGLNEGAFVDKFCLTTGCPEPFYRVAFLACHLDPDTRPPFEVLEIWLESLVMHLSLPGPLALTLLADIEQYARGATHQGHGTPECPHHDGSLFCPPTKCEQCHWEALKRCPSKGSVELAEGVLKSNSITTINPPEYLGVGCGGRALGKCVSASHIVAPPKPMGAPAMSRSHHHLHTPGYILRAEGQTINITKVDDITEWLDPPTPLKRTSPDTHLNKLSVQKTKKVESEEYHIPSFLRNQSVEGLETKSKNEVEHPLPFCRHISIPDNCEDTDSSDDESQDCYNFKDFESGMNVLAGIVKKGENLLAKKASYNVSEVMLRHPEFLNERKVPEDDCRRFNIDYLTKSPMMAEGVKNISKDLKPEKQEKGFFAKKLLSPKLNRLFKSENEKSQIDDQEKSRSKFFIQTPATPNLTRSNYRVRPALDDRKVVNTDVIESDMKLARMGKPLTPIFRRHVNEKPDFADGRFSYRDKKPKEKMEVSRRVKNLDSKQAPLVRSSQVQNIPMYGCQKDPPKKREGISRSNYVSLANLKINGKAKELAGDRERINESSPVERVI</sequence>